<evidence type="ECO:0000256" key="7">
    <source>
        <dbReference type="ARBA" id="ARBA00023303"/>
    </source>
</evidence>
<reference evidence="14" key="1">
    <citation type="journal article" date="2020" name="PLoS Negl. Trop. Dis.">
        <title>High-quality nuclear genome for Sarcoptes scabiei-A critical resource for a neglected parasite.</title>
        <authorList>
            <person name="Korhonen P.K."/>
            <person name="Gasser R.B."/>
            <person name="Ma G."/>
            <person name="Wang T."/>
            <person name="Stroehlein A.J."/>
            <person name="Young N.D."/>
            <person name="Ang C.S."/>
            <person name="Fernando D.D."/>
            <person name="Lu H.C."/>
            <person name="Taylor S."/>
            <person name="Reynolds S.L."/>
            <person name="Mofiz E."/>
            <person name="Najaraj S.H."/>
            <person name="Gowda H."/>
            <person name="Madugundu A."/>
            <person name="Renuse S."/>
            <person name="Holt D."/>
            <person name="Pandey A."/>
            <person name="Papenfuss A.T."/>
            <person name="Fischer K."/>
        </authorList>
    </citation>
    <scope>NUCLEOTIDE SEQUENCE [LARGE SCALE GENOMIC DNA]</scope>
</reference>
<dbReference type="Pfam" id="PF07885">
    <property type="entry name" value="Ion_trans_2"/>
    <property type="match status" value="2"/>
</dbReference>
<feature type="compositionally biased region" description="Polar residues" evidence="9">
    <location>
        <begin position="7"/>
        <end position="22"/>
    </location>
</feature>
<sequence length="468" mass="53547">MEKKKIQQANKSKMKSQIQMVPNQIKPMEPRLNPYEISPKRSPSFITMDSFIDEKDDDRDVLDHHSTHPHPLPLHQHQNDFAMNKSEIIIEEKPKRKKLKFRFCFRKFFAFFLSNVGLCFLVVAYSVVGAFMFRAIESPFEVQTAKQVNELRDRTVLKLWNITLHNNILFYEKWKLLVSNEIRFFQKGLLRSIKDGYEGQQSVGREQWSFSGAFLFSLTVISTIGYGNISPRTDKGKLMTILYAIVGIPLMLLYLTNIGDILAKSFRYVYGGLCSCQPNCRVLDKRFRQQKHLQQNDRQRRFLAQQTMSSVSGSINYSASNRTHFDFDEQSTQVSTPTSPKNFENSLGLYKSNSRIHVPLTLCLMILATYVCGGGALFSIWEKWNYLDGSYFCFVTLSTIGFGDLVPGASIVDNSGSQEKLAICSLYLLAGMAVLAMCFNLMQEEVIHKVRQLGKRLGIVSDDDNSTN</sequence>
<evidence type="ECO:0000256" key="8">
    <source>
        <dbReference type="RuleBase" id="RU003857"/>
    </source>
</evidence>
<dbReference type="PRINTS" id="PR01333">
    <property type="entry name" value="2POREKCHANEL"/>
</dbReference>
<protein>
    <submittedName>
        <fullName evidence="12">Potassium channel subfamily K member 18</fullName>
    </submittedName>
</protein>
<dbReference type="EMBL" id="WVUK01000065">
    <property type="protein sequence ID" value="KAF7489144.1"/>
    <property type="molecule type" value="Genomic_DNA"/>
</dbReference>
<feature type="transmembrane region" description="Helical" evidence="10">
    <location>
        <begin position="108"/>
        <end position="133"/>
    </location>
</feature>
<organism evidence="12">
    <name type="scientific">Sarcoptes scabiei</name>
    <name type="common">Itch mite</name>
    <name type="synonym">Acarus scabiei</name>
    <dbReference type="NCBI Taxonomy" id="52283"/>
    <lineage>
        <taxon>Eukaryota</taxon>
        <taxon>Metazoa</taxon>
        <taxon>Ecdysozoa</taxon>
        <taxon>Arthropoda</taxon>
        <taxon>Chelicerata</taxon>
        <taxon>Arachnida</taxon>
        <taxon>Acari</taxon>
        <taxon>Acariformes</taxon>
        <taxon>Sarcoptiformes</taxon>
        <taxon>Astigmata</taxon>
        <taxon>Psoroptidia</taxon>
        <taxon>Sarcoptoidea</taxon>
        <taxon>Sarcoptidae</taxon>
        <taxon>Sarcoptinae</taxon>
        <taxon>Sarcoptes</taxon>
    </lineage>
</organism>
<feature type="domain" description="Potassium channel" evidence="11">
    <location>
        <begin position="366"/>
        <end position="445"/>
    </location>
</feature>
<feature type="domain" description="Potassium channel" evidence="11">
    <location>
        <begin position="204"/>
        <end position="263"/>
    </location>
</feature>
<feature type="transmembrane region" description="Helical" evidence="10">
    <location>
        <begin position="390"/>
        <end position="409"/>
    </location>
</feature>
<keyword evidence="6 10" id="KW-0472">Membrane</keyword>
<evidence type="ECO:0000256" key="5">
    <source>
        <dbReference type="ARBA" id="ARBA00023065"/>
    </source>
</evidence>
<evidence type="ECO:0000256" key="4">
    <source>
        <dbReference type="ARBA" id="ARBA00022989"/>
    </source>
</evidence>
<feature type="transmembrane region" description="Helical" evidence="10">
    <location>
        <begin position="421"/>
        <end position="442"/>
    </location>
</feature>
<feature type="transmembrane region" description="Helical" evidence="10">
    <location>
        <begin position="241"/>
        <end position="263"/>
    </location>
</feature>
<evidence type="ECO:0000256" key="10">
    <source>
        <dbReference type="SAM" id="Phobius"/>
    </source>
</evidence>
<dbReference type="EnsemblMetazoa" id="SSS_9033s_mrna">
    <property type="protein sequence ID" value="KAF7489144.1"/>
    <property type="gene ID" value="SSS_9033"/>
</dbReference>
<comment type="similarity">
    <text evidence="8">Belongs to the two pore domain potassium channel (TC 1.A.1.8) family.</text>
</comment>
<dbReference type="InterPro" id="IPR013099">
    <property type="entry name" value="K_chnl_dom"/>
</dbReference>
<keyword evidence="3 8" id="KW-0812">Transmembrane</keyword>
<evidence type="ECO:0000256" key="3">
    <source>
        <dbReference type="ARBA" id="ARBA00022692"/>
    </source>
</evidence>
<dbReference type="GO" id="GO:0005886">
    <property type="term" value="C:plasma membrane"/>
    <property type="evidence" value="ECO:0007669"/>
    <property type="project" value="TreeGrafter"/>
</dbReference>
<evidence type="ECO:0000256" key="9">
    <source>
        <dbReference type="SAM" id="MobiDB-lite"/>
    </source>
</evidence>
<reference evidence="12" key="2">
    <citation type="submission" date="2020-01" db="EMBL/GenBank/DDBJ databases">
        <authorList>
            <person name="Korhonen P.K.K."/>
            <person name="Guangxu M.G."/>
            <person name="Wang T.W."/>
            <person name="Stroehlein A.J.S."/>
            <person name="Young N.D."/>
            <person name="Ang C.-S.A."/>
            <person name="Fernando D.W.F."/>
            <person name="Lu H.L."/>
            <person name="Taylor S.T."/>
            <person name="Ehtesham M.E.M."/>
            <person name="Najaraj S.H.N."/>
            <person name="Harsha G.H.G."/>
            <person name="Madugundu A.M."/>
            <person name="Renuse S.R."/>
            <person name="Holt D.H."/>
            <person name="Pandey A.P."/>
            <person name="Papenfuss A.P."/>
            <person name="Gasser R.B.G."/>
            <person name="Fischer K.F."/>
        </authorList>
    </citation>
    <scope>NUCLEOTIDE SEQUENCE</scope>
    <source>
        <strain evidence="12">SSS_KF_BRIS2020</strain>
    </source>
</reference>
<dbReference type="PANTHER" id="PTHR11003:SF352">
    <property type="entry name" value="BCDNA.GH04802-RELATED"/>
    <property type="match status" value="1"/>
</dbReference>
<reference evidence="13" key="3">
    <citation type="submission" date="2022-06" db="UniProtKB">
        <authorList>
            <consortium name="EnsemblMetazoa"/>
        </authorList>
    </citation>
    <scope>IDENTIFICATION</scope>
</reference>
<evidence type="ECO:0000313" key="13">
    <source>
        <dbReference type="EnsemblMetazoa" id="KAF7489144.1"/>
    </source>
</evidence>
<keyword evidence="7 8" id="KW-0407">Ion channel</keyword>
<dbReference type="PANTHER" id="PTHR11003">
    <property type="entry name" value="POTASSIUM CHANNEL, SUBFAMILY K"/>
    <property type="match status" value="1"/>
</dbReference>
<proteinExistence type="inferred from homology"/>
<gene>
    <name evidence="12" type="ORF">SSS_9033</name>
</gene>
<evidence type="ECO:0000313" key="14">
    <source>
        <dbReference type="Proteomes" id="UP000070412"/>
    </source>
</evidence>
<dbReference type="OrthoDB" id="297496at2759"/>
<keyword evidence="5 8" id="KW-0406">Ion transport</keyword>
<dbReference type="AlphaFoldDB" id="A0A834R185"/>
<accession>A0A834R185</accession>
<feature type="transmembrane region" description="Helical" evidence="10">
    <location>
        <begin position="208"/>
        <end position="229"/>
    </location>
</feature>
<dbReference type="GO" id="GO:0015271">
    <property type="term" value="F:outward rectifier potassium channel activity"/>
    <property type="evidence" value="ECO:0007669"/>
    <property type="project" value="TreeGrafter"/>
</dbReference>
<evidence type="ECO:0000256" key="6">
    <source>
        <dbReference type="ARBA" id="ARBA00023136"/>
    </source>
</evidence>
<feature type="transmembrane region" description="Helical" evidence="10">
    <location>
        <begin position="356"/>
        <end position="378"/>
    </location>
</feature>
<keyword evidence="14" id="KW-1185">Reference proteome</keyword>
<comment type="subcellular location">
    <subcellularLocation>
        <location evidence="1">Membrane</location>
        <topology evidence="1">Multi-pass membrane protein</topology>
    </subcellularLocation>
</comment>
<dbReference type="SUPFAM" id="SSF81324">
    <property type="entry name" value="Voltage-gated potassium channels"/>
    <property type="match status" value="2"/>
</dbReference>
<evidence type="ECO:0000256" key="1">
    <source>
        <dbReference type="ARBA" id="ARBA00004141"/>
    </source>
</evidence>
<dbReference type="GO" id="GO:0022841">
    <property type="term" value="F:potassium ion leak channel activity"/>
    <property type="evidence" value="ECO:0007669"/>
    <property type="project" value="TreeGrafter"/>
</dbReference>
<evidence type="ECO:0000256" key="2">
    <source>
        <dbReference type="ARBA" id="ARBA00022448"/>
    </source>
</evidence>
<evidence type="ECO:0000259" key="11">
    <source>
        <dbReference type="Pfam" id="PF07885"/>
    </source>
</evidence>
<dbReference type="GO" id="GO:0030322">
    <property type="term" value="P:stabilization of membrane potential"/>
    <property type="evidence" value="ECO:0007669"/>
    <property type="project" value="TreeGrafter"/>
</dbReference>
<dbReference type="Proteomes" id="UP000070412">
    <property type="component" value="Unassembled WGS sequence"/>
</dbReference>
<dbReference type="Gene3D" id="1.10.287.70">
    <property type="match status" value="1"/>
</dbReference>
<dbReference type="InterPro" id="IPR003280">
    <property type="entry name" value="2pore_dom_K_chnl"/>
</dbReference>
<name>A0A834R185_SARSC</name>
<keyword evidence="4 10" id="KW-1133">Transmembrane helix</keyword>
<evidence type="ECO:0000313" key="12">
    <source>
        <dbReference type="EMBL" id="KAF7489144.1"/>
    </source>
</evidence>
<feature type="region of interest" description="Disordered" evidence="9">
    <location>
        <begin position="1"/>
        <end position="40"/>
    </location>
</feature>
<keyword evidence="2 8" id="KW-0813">Transport</keyword>